<dbReference type="EMBL" id="JAFBXE010000002">
    <property type="protein sequence ID" value="MBM2411154.1"/>
    <property type="molecule type" value="Genomic_DNA"/>
</dbReference>
<dbReference type="PROSITE" id="PS01148">
    <property type="entry name" value="UPF0033"/>
    <property type="match status" value="1"/>
</dbReference>
<evidence type="ECO:0000313" key="4">
    <source>
        <dbReference type="EMBL" id="MBM2415821.1"/>
    </source>
</evidence>
<dbReference type="Gene3D" id="3.30.110.40">
    <property type="entry name" value="TusA-like domain"/>
    <property type="match status" value="1"/>
</dbReference>
<dbReference type="InterPro" id="IPR036868">
    <property type="entry name" value="TusA-like_sf"/>
</dbReference>
<organism evidence="3 5">
    <name type="scientific">Marivita cryptomonadis</name>
    <dbReference type="NCBI Taxonomy" id="505252"/>
    <lineage>
        <taxon>Bacteria</taxon>
        <taxon>Pseudomonadati</taxon>
        <taxon>Pseudomonadota</taxon>
        <taxon>Alphaproteobacteria</taxon>
        <taxon>Rhodobacterales</taxon>
        <taxon>Roseobacteraceae</taxon>
        <taxon>Marivita</taxon>
    </lineage>
</organism>
<dbReference type="EMBL" id="JAFBXF010000002">
    <property type="protein sequence ID" value="MBM2415821.1"/>
    <property type="molecule type" value="Genomic_DNA"/>
</dbReference>
<feature type="domain" description="UPF0033" evidence="2">
    <location>
        <begin position="5"/>
        <end position="29"/>
    </location>
</feature>
<dbReference type="GeneID" id="62642856"/>
<reference evidence="3 6" key="1">
    <citation type="submission" date="2021-01" db="EMBL/GenBank/DDBJ databases">
        <title>Diatom-associated Roseobacters Show Island Model of Population Structure.</title>
        <authorList>
            <person name="Qu L."/>
            <person name="Feng X."/>
            <person name="Chen Y."/>
            <person name="Li L."/>
            <person name="Wang X."/>
            <person name="Hu Z."/>
            <person name="Wang H."/>
            <person name="Luo H."/>
        </authorList>
    </citation>
    <scope>NUCLEOTIDE SEQUENCE</scope>
    <source>
        <strain evidence="4 6">CC28-63</strain>
        <strain evidence="3">CC28-69</strain>
    </source>
</reference>
<gene>
    <name evidence="3" type="ORF">JQX41_02475</name>
    <name evidence="4" type="ORF">JQX48_02475</name>
</gene>
<dbReference type="Proteomes" id="UP000755667">
    <property type="component" value="Unassembled WGS sequence"/>
</dbReference>
<sequence>MSEDLDATGLLCPLPVLKARKRLMGLSSGSELRVLTDDPAAIVDMPHFCNEAGHTLVSSDTQGDAMLWVIRKA</sequence>
<name>A0A9Q2P729_9RHOB</name>
<dbReference type="SUPFAM" id="SSF64307">
    <property type="entry name" value="SirA-like"/>
    <property type="match status" value="1"/>
</dbReference>
<dbReference type="PANTHER" id="PTHR33279:SF6">
    <property type="entry name" value="SULFUR CARRIER PROTEIN YEDF-RELATED"/>
    <property type="match status" value="1"/>
</dbReference>
<accession>A0A9Q2P729</accession>
<comment type="similarity">
    <text evidence="1">Belongs to the sulfur carrier protein TusA family.</text>
</comment>
<dbReference type="AlphaFoldDB" id="A0A9Q2P729"/>
<dbReference type="Proteomes" id="UP000809440">
    <property type="component" value="Unassembled WGS sequence"/>
</dbReference>
<dbReference type="InterPro" id="IPR001455">
    <property type="entry name" value="TusA-like"/>
</dbReference>
<evidence type="ECO:0000313" key="6">
    <source>
        <dbReference type="Proteomes" id="UP000809440"/>
    </source>
</evidence>
<dbReference type="RefSeq" id="WP_085632780.1">
    <property type="nucleotide sequence ID" value="NZ_JAFBWU010000002.1"/>
</dbReference>
<dbReference type="Pfam" id="PF01206">
    <property type="entry name" value="TusA"/>
    <property type="match status" value="1"/>
</dbReference>
<evidence type="ECO:0000259" key="2">
    <source>
        <dbReference type="PROSITE" id="PS01148"/>
    </source>
</evidence>
<protein>
    <submittedName>
        <fullName evidence="3">Sulfurtransferase TusA family protein</fullName>
    </submittedName>
</protein>
<evidence type="ECO:0000256" key="1">
    <source>
        <dbReference type="ARBA" id="ARBA00008984"/>
    </source>
</evidence>
<dbReference type="CDD" id="cd00291">
    <property type="entry name" value="SirA_YedF_YeeD"/>
    <property type="match status" value="1"/>
</dbReference>
<dbReference type="OrthoDB" id="9797551at2"/>
<comment type="caution">
    <text evidence="3">The sequence shown here is derived from an EMBL/GenBank/DDBJ whole genome shotgun (WGS) entry which is preliminary data.</text>
</comment>
<proteinExistence type="inferred from homology"/>
<keyword evidence="6" id="KW-1185">Reference proteome</keyword>
<evidence type="ECO:0000313" key="5">
    <source>
        <dbReference type="Proteomes" id="UP000755667"/>
    </source>
</evidence>
<dbReference type="PANTHER" id="PTHR33279">
    <property type="entry name" value="SULFUR CARRIER PROTEIN YEDF-RELATED"/>
    <property type="match status" value="1"/>
</dbReference>
<evidence type="ECO:0000313" key="3">
    <source>
        <dbReference type="EMBL" id="MBM2411154.1"/>
    </source>
</evidence>